<dbReference type="Gene3D" id="3.40.190.150">
    <property type="entry name" value="Bordetella uptake gene, domain 1"/>
    <property type="match status" value="1"/>
</dbReference>
<comment type="similarity">
    <text evidence="1">Belongs to the UPF0065 (bug) family.</text>
</comment>
<dbReference type="OrthoDB" id="8838369at2"/>
<feature type="signal peptide" evidence="2">
    <location>
        <begin position="1"/>
        <end position="21"/>
    </location>
</feature>
<evidence type="ECO:0000313" key="4">
    <source>
        <dbReference type="Proteomes" id="UP000239477"/>
    </source>
</evidence>
<dbReference type="InterPro" id="IPR005064">
    <property type="entry name" value="BUG"/>
</dbReference>
<dbReference type="Proteomes" id="UP000239477">
    <property type="component" value="Chromosome"/>
</dbReference>
<organism evidence="3 4">
    <name type="scientific">Achromobacter spanius</name>
    <dbReference type="NCBI Taxonomy" id="217203"/>
    <lineage>
        <taxon>Bacteria</taxon>
        <taxon>Pseudomonadati</taxon>
        <taxon>Pseudomonadota</taxon>
        <taxon>Betaproteobacteria</taxon>
        <taxon>Burkholderiales</taxon>
        <taxon>Alcaligenaceae</taxon>
        <taxon>Achromobacter</taxon>
    </lineage>
</organism>
<evidence type="ECO:0000256" key="1">
    <source>
        <dbReference type="ARBA" id="ARBA00006987"/>
    </source>
</evidence>
<evidence type="ECO:0000313" key="3">
    <source>
        <dbReference type="EMBL" id="AVJ29228.1"/>
    </source>
</evidence>
<reference evidence="3 4" key="1">
    <citation type="submission" date="2017-09" db="EMBL/GenBank/DDBJ databases">
        <title>Genomic, metabolic, and phenotypic characteristics of bacterial isolates from the natural microbiome of the model nematode Caenorhabditis elegans.</title>
        <authorList>
            <person name="Zimmermann J."/>
            <person name="Obeng N."/>
            <person name="Yang W."/>
            <person name="Obeng O."/>
            <person name="Kissoyan K."/>
            <person name="Pees B."/>
            <person name="Dirksen P."/>
            <person name="Hoppner M."/>
            <person name="Franke A."/>
            <person name="Rosenstiel P."/>
            <person name="Leippe M."/>
            <person name="Dierking K."/>
            <person name="Kaleta C."/>
            <person name="Schulenburg H."/>
        </authorList>
    </citation>
    <scope>NUCLEOTIDE SEQUENCE [LARGE SCALE GENOMIC DNA]</scope>
    <source>
        <strain evidence="3 4">MYb73</strain>
    </source>
</reference>
<dbReference type="PANTHER" id="PTHR42928">
    <property type="entry name" value="TRICARBOXYLATE-BINDING PROTEIN"/>
    <property type="match status" value="1"/>
</dbReference>
<dbReference type="Pfam" id="PF03401">
    <property type="entry name" value="TctC"/>
    <property type="match status" value="1"/>
</dbReference>
<gene>
    <name evidence="3" type="ORF">CLM73_20090</name>
</gene>
<name>A0A2S0IB89_9BURK</name>
<dbReference type="RefSeq" id="WP_105239943.1">
    <property type="nucleotide sequence ID" value="NZ_CP023270.1"/>
</dbReference>
<dbReference type="CDD" id="cd07012">
    <property type="entry name" value="PBP2_Bug_TTT"/>
    <property type="match status" value="1"/>
</dbReference>
<protein>
    <submittedName>
        <fullName evidence="3">ABC transporter substrate-binding protein</fullName>
    </submittedName>
</protein>
<keyword evidence="2" id="KW-0732">Signal</keyword>
<dbReference type="SUPFAM" id="SSF53850">
    <property type="entry name" value="Periplasmic binding protein-like II"/>
    <property type="match status" value="1"/>
</dbReference>
<dbReference type="EMBL" id="CP023270">
    <property type="protein sequence ID" value="AVJ29228.1"/>
    <property type="molecule type" value="Genomic_DNA"/>
</dbReference>
<dbReference type="AlphaFoldDB" id="A0A2S0IB89"/>
<feature type="chain" id="PRO_5015740190" evidence="2">
    <location>
        <begin position="22"/>
        <end position="323"/>
    </location>
</feature>
<evidence type="ECO:0000256" key="2">
    <source>
        <dbReference type="SAM" id="SignalP"/>
    </source>
</evidence>
<keyword evidence="4" id="KW-1185">Reference proteome</keyword>
<sequence length="323" mass="34465">MRIRNLLLAGLATMVLGPAQAADPATEFPNRPIRLVISFPAGSGSDIIARYLGKHVSATLGQPIVVEPKVGAQGSVAAREVARAKPDGYTLLLGTNSTHAANFYMMKDIGYDPVKDFSPVTQLTSNPLMLVVRSDLPARDMPEFLQYARARPGQLNYGTGNSGGLAAAQLLKTLTGIQTMGIPYPGTPQAVTDLIGGRLDYMITDVMVTRPYLESGKLRALGVTSRERLPSSPDVAPLAELGVEGYEFASWVGLFAPAGTPPGVVEKINAAFVQALKAPDTRQFFDSMGMLPAPCTPQEFSAYIRAQLDMWGKLTRDAGVSVL</sequence>
<dbReference type="PANTHER" id="PTHR42928:SF5">
    <property type="entry name" value="BLR1237 PROTEIN"/>
    <property type="match status" value="1"/>
</dbReference>
<dbReference type="Gene3D" id="3.40.190.10">
    <property type="entry name" value="Periplasmic binding protein-like II"/>
    <property type="match status" value="1"/>
</dbReference>
<dbReference type="PIRSF" id="PIRSF017082">
    <property type="entry name" value="YflP"/>
    <property type="match status" value="1"/>
</dbReference>
<accession>A0A2S0IB89</accession>
<dbReference type="InterPro" id="IPR042100">
    <property type="entry name" value="Bug_dom1"/>
</dbReference>
<proteinExistence type="inferred from homology"/>